<dbReference type="GO" id="GO:0003677">
    <property type="term" value="F:DNA binding"/>
    <property type="evidence" value="ECO:0007669"/>
    <property type="project" value="UniProtKB-KW"/>
</dbReference>
<dbReference type="GO" id="GO:0032993">
    <property type="term" value="C:protein-DNA complex"/>
    <property type="evidence" value="ECO:0007669"/>
    <property type="project" value="TreeGrafter"/>
</dbReference>
<dbReference type="GO" id="GO:0003700">
    <property type="term" value="F:DNA-binding transcription factor activity"/>
    <property type="evidence" value="ECO:0007669"/>
    <property type="project" value="InterPro"/>
</dbReference>
<dbReference type="InterPro" id="IPR005119">
    <property type="entry name" value="LysR_subst-bd"/>
</dbReference>
<dbReference type="PRINTS" id="PR00039">
    <property type="entry name" value="HTHLYSR"/>
</dbReference>
<gene>
    <name evidence="6" type="ORF">RCS46_P0250</name>
</gene>
<dbReference type="InterPro" id="IPR036390">
    <property type="entry name" value="WH_DNA-bd_sf"/>
</dbReference>
<dbReference type="AlphaFoldDB" id="A0A2P9E611"/>
<accession>A0A2P9E611</accession>
<evidence type="ECO:0000259" key="5">
    <source>
        <dbReference type="PROSITE" id="PS50931"/>
    </source>
</evidence>
<dbReference type="Gene3D" id="1.10.10.10">
    <property type="entry name" value="Winged helix-like DNA-binding domain superfamily/Winged helix DNA-binding domain"/>
    <property type="match status" value="1"/>
</dbReference>
<dbReference type="RefSeq" id="WP_087798944.1">
    <property type="nucleotide sequence ID" value="NZ_CAVMGJ010000075.1"/>
</dbReference>
<evidence type="ECO:0000256" key="1">
    <source>
        <dbReference type="ARBA" id="ARBA00009437"/>
    </source>
</evidence>
<dbReference type="FunFam" id="1.10.10.10:FF:000001">
    <property type="entry name" value="LysR family transcriptional regulator"/>
    <property type="match status" value="1"/>
</dbReference>
<dbReference type="InterPro" id="IPR036388">
    <property type="entry name" value="WH-like_DNA-bd_sf"/>
</dbReference>
<keyword evidence="2" id="KW-0805">Transcription regulation</keyword>
<dbReference type="EMBL" id="LT985249">
    <property type="protein sequence ID" value="SPD98826.1"/>
    <property type="molecule type" value="Genomic_DNA"/>
</dbReference>
<evidence type="ECO:0000256" key="2">
    <source>
        <dbReference type="ARBA" id="ARBA00023015"/>
    </source>
</evidence>
<reference evidence="6" key="1">
    <citation type="submission" date="2018-02" db="EMBL/GenBank/DDBJ databases">
        <authorList>
            <person name="Cohen D.B."/>
            <person name="Kent A.D."/>
        </authorList>
    </citation>
    <scope>NUCLEOTIDE SEQUENCE</scope>
    <source>
        <strain evidence="6">195</strain>
    </source>
</reference>
<evidence type="ECO:0000256" key="3">
    <source>
        <dbReference type="ARBA" id="ARBA00023125"/>
    </source>
</evidence>
<geneLocation type="plasmid" evidence="6">
    <name>RCS46_p</name>
</geneLocation>
<dbReference type="Pfam" id="PF00126">
    <property type="entry name" value="HTH_1"/>
    <property type="match status" value="1"/>
</dbReference>
<evidence type="ECO:0000313" key="6">
    <source>
        <dbReference type="EMBL" id="SPD98826.1"/>
    </source>
</evidence>
<dbReference type="PROSITE" id="PS50931">
    <property type="entry name" value="HTH_LYSR"/>
    <property type="match status" value="1"/>
</dbReference>
<protein>
    <submittedName>
        <fullName evidence="6">Transcriptional regulator, LysR family</fullName>
    </submittedName>
</protein>
<proteinExistence type="inferred from homology"/>
<comment type="similarity">
    <text evidence="1">Belongs to the LysR transcriptional regulatory family.</text>
</comment>
<name>A0A2P9E611_ECOLX</name>
<evidence type="ECO:0000256" key="4">
    <source>
        <dbReference type="ARBA" id="ARBA00023163"/>
    </source>
</evidence>
<sequence>MDVKQLRYFIALAEEQHFGRAAERLHITQPPLTRSIQALEASLDTRLFIRTSKGAALTAAGQLLLEKARTIVELTQDAGEQARLAGQGYLGRLEVGIFSSGIFNVIPQLLGEFHRDRPDVKIRLHSMGKAEQLAALREKRIAIGFNRLVPKEPDIAVEWVRREPYIVALYEGHPLASKPVITLTDLEDEPMILYPNAPVYGLMQVIVDAFRHEGVRLNVEQEVDDVMTALALVASRFGLCITTESAANVQLPGIVYRPLHSLELQGIELSCLYRRDDDSPILSAFLRLIRSRRRNL</sequence>
<dbReference type="SUPFAM" id="SSF46785">
    <property type="entry name" value="Winged helix' DNA-binding domain"/>
    <property type="match status" value="1"/>
</dbReference>
<keyword evidence="4" id="KW-0804">Transcription</keyword>
<dbReference type="InterPro" id="IPR000847">
    <property type="entry name" value="LysR_HTH_N"/>
</dbReference>
<feature type="domain" description="HTH lysR-type" evidence="5">
    <location>
        <begin position="1"/>
        <end position="58"/>
    </location>
</feature>
<dbReference type="SUPFAM" id="SSF53850">
    <property type="entry name" value="Periplasmic binding protein-like II"/>
    <property type="match status" value="1"/>
</dbReference>
<organism evidence="6">
    <name type="scientific">Escherichia coli</name>
    <dbReference type="NCBI Taxonomy" id="562"/>
    <lineage>
        <taxon>Bacteria</taxon>
        <taxon>Pseudomonadati</taxon>
        <taxon>Pseudomonadota</taxon>
        <taxon>Gammaproteobacteria</taxon>
        <taxon>Enterobacterales</taxon>
        <taxon>Enterobacteriaceae</taxon>
        <taxon>Escherichia</taxon>
    </lineage>
</organism>
<dbReference type="PANTHER" id="PTHR30346:SF0">
    <property type="entry name" value="HCA OPERON TRANSCRIPTIONAL ACTIVATOR HCAR"/>
    <property type="match status" value="1"/>
</dbReference>
<dbReference type="Gene3D" id="3.40.190.10">
    <property type="entry name" value="Periplasmic binding protein-like II"/>
    <property type="match status" value="2"/>
</dbReference>
<keyword evidence="6" id="KW-0614">Plasmid</keyword>
<keyword evidence="3" id="KW-0238">DNA-binding</keyword>
<dbReference type="Pfam" id="PF03466">
    <property type="entry name" value="LysR_substrate"/>
    <property type="match status" value="1"/>
</dbReference>
<dbReference type="PANTHER" id="PTHR30346">
    <property type="entry name" value="TRANSCRIPTIONAL DUAL REGULATOR HCAR-RELATED"/>
    <property type="match status" value="1"/>
</dbReference>